<dbReference type="SUPFAM" id="SSF52058">
    <property type="entry name" value="L domain-like"/>
    <property type="match status" value="1"/>
</dbReference>
<accession>A0AAV1XKH5</accession>
<evidence type="ECO:0000313" key="2">
    <source>
        <dbReference type="Proteomes" id="UP001497480"/>
    </source>
</evidence>
<proteinExistence type="predicted"/>
<dbReference type="AlphaFoldDB" id="A0AAV1XKH5"/>
<comment type="caution">
    <text evidence="1">The sequence shown here is derived from an EMBL/GenBank/DDBJ whole genome shotgun (WGS) entry which is preliminary data.</text>
</comment>
<sequence>MEFSISSNLIENLDLSETVVQILHSSIKNLTRLHTLNLENLRLRNLPNELSYLRSLIDLKISNCALVPDKQNLHDIFQDIEHLKILYLKDCPKMTELPKNICGLSDLYEERESQDISHIEQQAHRSLLLFHLDLLDN</sequence>
<reference evidence="1 2" key="1">
    <citation type="submission" date="2024-03" db="EMBL/GenBank/DDBJ databases">
        <authorList>
            <person name="Martinez-Hernandez J."/>
        </authorList>
    </citation>
    <scope>NUCLEOTIDE SEQUENCE [LARGE SCALE GENOMIC DNA]</scope>
</reference>
<name>A0AAV1XKH5_LUPLU</name>
<dbReference type="Proteomes" id="UP001497480">
    <property type="component" value="Unassembled WGS sequence"/>
</dbReference>
<dbReference type="InterPro" id="IPR032675">
    <property type="entry name" value="LRR_dom_sf"/>
</dbReference>
<keyword evidence="2" id="KW-1185">Reference proteome</keyword>
<gene>
    <name evidence="1" type="ORF">LLUT_LOCUS22552</name>
</gene>
<protein>
    <submittedName>
        <fullName evidence="1">Uncharacterized protein</fullName>
    </submittedName>
</protein>
<organism evidence="1 2">
    <name type="scientific">Lupinus luteus</name>
    <name type="common">European yellow lupine</name>
    <dbReference type="NCBI Taxonomy" id="3873"/>
    <lineage>
        <taxon>Eukaryota</taxon>
        <taxon>Viridiplantae</taxon>
        <taxon>Streptophyta</taxon>
        <taxon>Embryophyta</taxon>
        <taxon>Tracheophyta</taxon>
        <taxon>Spermatophyta</taxon>
        <taxon>Magnoliopsida</taxon>
        <taxon>eudicotyledons</taxon>
        <taxon>Gunneridae</taxon>
        <taxon>Pentapetalae</taxon>
        <taxon>rosids</taxon>
        <taxon>fabids</taxon>
        <taxon>Fabales</taxon>
        <taxon>Fabaceae</taxon>
        <taxon>Papilionoideae</taxon>
        <taxon>50 kb inversion clade</taxon>
        <taxon>genistoids sensu lato</taxon>
        <taxon>core genistoids</taxon>
        <taxon>Genisteae</taxon>
        <taxon>Lupinus</taxon>
    </lineage>
</organism>
<evidence type="ECO:0000313" key="1">
    <source>
        <dbReference type="EMBL" id="CAL0321492.1"/>
    </source>
</evidence>
<dbReference type="Gene3D" id="3.80.10.10">
    <property type="entry name" value="Ribonuclease Inhibitor"/>
    <property type="match status" value="1"/>
</dbReference>
<dbReference type="EMBL" id="CAXHTB010000015">
    <property type="protein sequence ID" value="CAL0321492.1"/>
    <property type="molecule type" value="Genomic_DNA"/>
</dbReference>